<accession>A0A835HKE4</accession>
<protein>
    <recommendedName>
        <fullName evidence="1">KIB1-4 beta-propeller domain-containing protein</fullName>
    </recommendedName>
</protein>
<keyword evidence="3" id="KW-1185">Reference proteome</keyword>
<dbReference type="EMBL" id="JADFTS010000006">
    <property type="protein sequence ID" value="KAF9599922.1"/>
    <property type="molecule type" value="Genomic_DNA"/>
</dbReference>
<evidence type="ECO:0000259" key="1">
    <source>
        <dbReference type="Pfam" id="PF03478"/>
    </source>
</evidence>
<organism evidence="2 3">
    <name type="scientific">Coptis chinensis</name>
    <dbReference type="NCBI Taxonomy" id="261450"/>
    <lineage>
        <taxon>Eukaryota</taxon>
        <taxon>Viridiplantae</taxon>
        <taxon>Streptophyta</taxon>
        <taxon>Embryophyta</taxon>
        <taxon>Tracheophyta</taxon>
        <taxon>Spermatophyta</taxon>
        <taxon>Magnoliopsida</taxon>
        <taxon>Ranunculales</taxon>
        <taxon>Ranunculaceae</taxon>
        <taxon>Coptidoideae</taxon>
        <taxon>Coptis</taxon>
    </lineage>
</organism>
<dbReference type="Proteomes" id="UP000631114">
    <property type="component" value="Unassembled WGS sequence"/>
</dbReference>
<dbReference type="AlphaFoldDB" id="A0A835HKE4"/>
<dbReference type="Gene3D" id="1.20.1280.50">
    <property type="match status" value="1"/>
</dbReference>
<dbReference type="PANTHER" id="PTHR44259">
    <property type="entry name" value="OS07G0183000 PROTEIN-RELATED"/>
    <property type="match status" value="1"/>
</dbReference>
<dbReference type="SUPFAM" id="SSF81383">
    <property type="entry name" value="F-box domain"/>
    <property type="match status" value="1"/>
</dbReference>
<proteinExistence type="predicted"/>
<gene>
    <name evidence="2" type="ORF">IFM89_001868</name>
</gene>
<dbReference type="InterPro" id="IPR005174">
    <property type="entry name" value="KIB1-4_b-propeller"/>
</dbReference>
<sequence length="450" mass="52425">MVNPVQSPYPFATSYKKEWNEATSLTVYQRRRKQTPGWHRRVKRKGEDDSDGVRDWSTLPLALLEEILERVPVLDQLCFGWVCKWWRHCFVHSRQLDNKYGVPWLMFCANSDTNTRGCFSVLENRVWELDMPEVRGYYLWGSLHDWLITAQTRSDYLWIYLFNPFTRVGINLPPVDIIYYKAVLSSSPTDEDCVVMLLPIRGLCLSFWIMGSQEWILLKLDYAIFNLLDGVFCNGYFYILTSGCNIVAIKASSVVSNDKKSTFELKPHFHKVGIPPKKKRLGTATLYYLVESRGEVLLVSRVYKSERGLHTLAFEVFKLDVCKMAWLKLESLGDRVLFMNRFGSRCFTPKELGVNVRNCICFTNDQRFNNSTHWIVPREREFDFGAWGLYSLTYECFGNSFRGKPLCWNCVWITAPLWWYHHKNKISYARPNQVLGDGGALGGTNLIEYV</sequence>
<dbReference type="InterPro" id="IPR036047">
    <property type="entry name" value="F-box-like_dom_sf"/>
</dbReference>
<name>A0A835HKE4_9MAGN</name>
<dbReference type="Pfam" id="PF03478">
    <property type="entry name" value="Beta-prop_KIB1-4"/>
    <property type="match status" value="1"/>
</dbReference>
<dbReference type="OrthoDB" id="642536at2759"/>
<dbReference type="PANTHER" id="PTHR44259:SF113">
    <property type="entry name" value="OS06G0659700 PROTEIN"/>
    <property type="match status" value="1"/>
</dbReference>
<comment type="caution">
    <text evidence="2">The sequence shown here is derived from an EMBL/GenBank/DDBJ whole genome shotgun (WGS) entry which is preliminary data.</text>
</comment>
<dbReference type="InterPro" id="IPR050942">
    <property type="entry name" value="F-box_BR-signaling"/>
</dbReference>
<evidence type="ECO:0000313" key="2">
    <source>
        <dbReference type="EMBL" id="KAF9599922.1"/>
    </source>
</evidence>
<evidence type="ECO:0000313" key="3">
    <source>
        <dbReference type="Proteomes" id="UP000631114"/>
    </source>
</evidence>
<feature type="domain" description="KIB1-4 beta-propeller" evidence="1">
    <location>
        <begin position="119"/>
        <end position="370"/>
    </location>
</feature>
<reference evidence="2 3" key="1">
    <citation type="submission" date="2020-10" db="EMBL/GenBank/DDBJ databases">
        <title>The Coptis chinensis genome and diversification of protoberbering-type alkaloids.</title>
        <authorList>
            <person name="Wang B."/>
            <person name="Shu S."/>
            <person name="Song C."/>
            <person name="Liu Y."/>
        </authorList>
    </citation>
    <scope>NUCLEOTIDE SEQUENCE [LARGE SCALE GENOMIC DNA]</scope>
    <source>
        <strain evidence="2">HL-2020</strain>
        <tissue evidence="2">Leaf</tissue>
    </source>
</reference>